<dbReference type="OrthoDB" id="1658288at2759"/>
<protein>
    <recommendedName>
        <fullName evidence="3">tyrosinase</fullName>
        <ecNumber evidence="3">1.14.18.1</ecNumber>
    </recommendedName>
</protein>
<comment type="catalytic activity">
    <reaction evidence="9">
        <text>2 L-dopa + O2 = 2 L-dopaquinone + 2 H2O</text>
        <dbReference type="Rhea" id="RHEA:34287"/>
        <dbReference type="ChEBI" id="CHEBI:15377"/>
        <dbReference type="ChEBI" id="CHEBI:15379"/>
        <dbReference type="ChEBI" id="CHEBI:57504"/>
        <dbReference type="ChEBI" id="CHEBI:57924"/>
        <dbReference type="EC" id="1.14.18.1"/>
    </reaction>
</comment>
<evidence type="ECO:0000313" key="12">
    <source>
        <dbReference type="EMBL" id="KAF7557568.1"/>
    </source>
</evidence>
<dbReference type="GO" id="GO:0004503">
    <property type="term" value="F:tyrosinase activity"/>
    <property type="evidence" value="ECO:0007669"/>
    <property type="project" value="UniProtKB-EC"/>
</dbReference>
<dbReference type="EMBL" id="JAANBB010000004">
    <property type="protein sequence ID" value="KAF7557568.1"/>
    <property type="molecule type" value="Genomic_DNA"/>
</dbReference>
<comment type="cofactor">
    <cofactor evidence="1">
        <name>Cu(2+)</name>
        <dbReference type="ChEBI" id="CHEBI:29036"/>
    </cofactor>
</comment>
<dbReference type="GO" id="GO:0042438">
    <property type="term" value="P:melanin biosynthetic process"/>
    <property type="evidence" value="ECO:0007669"/>
    <property type="project" value="UniProtKB-KW"/>
</dbReference>
<evidence type="ECO:0000313" key="13">
    <source>
        <dbReference type="Proteomes" id="UP000722485"/>
    </source>
</evidence>
<evidence type="ECO:0000256" key="6">
    <source>
        <dbReference type="ARBA" id="ARBA00023008"/>
    </source>
</evidence>
<dbReference type="PANTHER" id="PTHR11474:SF76">
    <property type="entry name" value="SHKT DOMAIN-CONTAINING PROTEIN"/>
    <property type="match status" value="1"/>
</dbReference>
<evidence type="ECO:0000256" key="3">
    <source>
        <dbReference type="ARBA" id="ARBA00011906"/>
    </source>
</evidence>
<comment type="similarity">
    <text evidence="2">Belongs to the tyrosinase family.</text>
</comment>
<dbReference type="SUPFAM" id="SSF48056">
    <property type="entry name" value="Di-copper centre-containing domain"/>
    <property type="match status" value="1"/>
</dbReference>
<dbReference type="Gene3D" id="1.10.1280.10">
    <property type="entry name" value="Di-copper center containing domain from catechol oxidase"/>
    <property type="match status" value="2"/>
</dbReference>
<name>A0A9P5LM81_9HYPO</name>
<evidence type="ECO:0000256" key="8">
    <source>
        <dbReference type="ARBA" id="ARBA00023101"/>
    </source>
</evidence>
<dbReference type="Gene3D" id="2.60.310.20">
    <property type="match status" value="1"/>
</dbReference>
<sequence>MASNSDSYPITGIQDGLHPDKNELRKVPVRMEIDEWYQSDDPVHLNQKALFFPAFWRFSQMSPHEKLSWYQIAGIHGKPYVAWDEAPKDGATKNEGYCTHASILFTTWHRAYMLLWEYCLNAFYQFEMPDMMPMGHSSLGSADRRTDLRITASGVKLGGVKSDETAFIPYDMCTGTTRHATDDTIISEWVDGNQNNSGIVTLLRDYKFSNGEKGGKKDAKTNANDDVERQGNLSASLRDAFYRLLTINKFEDFGSKRFPDIDVTKKEYVEADYAYDSAEHLHDIMHLFCGGFPTKVTNGVAMMGHMSHVPLAAFDPIFWLHHCVREVTALGYTYPGLEKWQHTKADGTYDRDEHLKSLHCALNKMELKGKMFTVHIFIGDVPGAPPFIGDNSSLGQVFNFSAAADTGLNAPGCGNCRKQEEDKTKVTGRVVLTNALITYYKQHVNPREGTANYLESMEPEHVVPFLKRNLEWRVTCLNEIVDFGDVPSLKISVAVGDAHHYADRNMMSEFNNYKGAYEITEGRPGGANPDDHLYPLDRIYVPRN</sequence>
<evidence type="ECO:0000256" key="5">
    <source>
        <dbReference type="ARBA" id="ARBA00023002"/>
    </source>
</evidence>
<keyword evidence="8" id="KW-0470">Melanin biosynthesis</keyword>
<comment type="caution">
    <text evidence="12">The sequence shown here is derived from an EMBL/GenBank/DDBJ whole genome shotgun (WGS) entry which is preliminary data.</text>
</comment>
<evidence type="ECO:0000256" key="7">
    <source>
        <dbReference type="ARBA" id="ARBA00023033"/>
    </source>
</evidence>
<dbReference type="PROSITE" id="PS00497">
    <property type="entry name" value="TYROSINASE_1"/>
    <property type="match status" value="1"/>
</dbReference>
<dbReference type="InterPro" id="IPR050316">
    <property type="entry name" value="Tyrosinase/Hemocyanin"/>
</dbReference>
<keyword evidence="13" id="KW-1185">Reference proteome</keyword>
<dbReference type="Proteomes" id="UP000722485">
    <property type="component" value="Unassembled WGS sequence"/>
</dbReference>
<feature type="domain" description="Tyrosinase copper-binding" evidence="11">
    <location>
        <begin position="100"/>
        <end position="117"/>
    </location>
</feature>
<evidence type="ECO:0000256" key="4">
    <source>
        <dbReference type="ARBA" id="ARBA00022723"/>
    </source>
</evidence>
<dbReference type="AlphaFoldDB" id="A0A9P5LM81"/>
<dbReference type="EC" id="1.14.18.1" evidence="3"/>
<dbReference type="InterPro" id="IPR008922">
    <property type="entry name" value="Di-copper_centre_dom_sf"/>
</dbReference>
<keyword evidence="4" id="KW-0479">Metal-binding</keyword>
<comment type="catalytic activity">
    <reaction evidence="10">
        <text>L-tyrosine + O2 = L-dopaquinone + H2O</text>
        <dbReference type="Rhea" id="RHEA:18117"/>
        <dbReference type="ChEBI" id="CHEBI:15377"/>
        <dbReference type="ChEBI" id="CHEBI:15379"/>
        <dbReference type="ChEBI" id="CHEBI:57924"/>
        <dbReference type="ChEBI" id="CHEBI:58315"/>
        <dbReference type="EC" id="1.14.18.1"/>
    </reaction>
</comment>
<evidence type="ECO:0000256" key="2">
    <source>
        <dbReference type="ARBA" id="ARBA00009928"/>
    </source>
</evidence>
<reference evidence="12" key="1">
    <citation type="submission" date="2020-03" db="EMBL/GenBank/DDBJ databases">
        <title>Draft Genome Sequence of Cylindrodendrum hubeiense.</title>
        <authorList>
            <person name="Buettner E."/>
            <person name="Kellner H."/>
        </authorList>
    </citation>
    <scope>NUCLEOTIDE SEQUENCE</scope>
    <source>
        <strain evidence="12">IHI 201604</strain>
    </source>
</reference>
<dbReference type="Pfam" id="PF00264">
    <property type="entry name" value="Tyrosinase"/>
    <property type="match status" value="1"/>
</dbReference>
<dbReference type="InterPro" id="IPR002227">
    <property type="entry name" value="Tyrosinase_Cu-bd"/>
</dbReference>
<evidence type="ECO:0000256" key="9">
    <source>
        <dbReference type="ARBA" id="ARBA00048233"/>
    </source>
</evidence>
<evidence type="ECO:0000256" key="10">
    <source>
        <dbReference type="ARBA" id="ARBA00048881"/>
    </source>
</evidence>
<keyword evidence="7" id="KW-0503">Monooxygenase</keyword>
<accession>A0A9P5LM81</accession>
<proteinExistence type="inferred from homology"/>
<organism evidence="12 13">
    <name type="scientific">Cylindrodendrum hubeiense</name>
    <dbReference type="NCBI Taxonomy" id="595255"/>
    <lineage>
        <taxon>Eukaryota</taxon>
        <taxon>Fungi</taxon>
        <taxon>Dikarya</taxon>
        <taxon>Ascomycota</taxon>
        <taxon>Pezizomycotina</taxon>
        <taxon>Sordariomycetes</taxon>
        <taxon>Hypocreomycetidae</taxon>
        <taxon>Hypocreales</taxon>
        <taxon>Nectriaceae</taxon>
        <taxon>Cylindrodendrum</taxon>
    </lineage>
</organism>
<dbReference type="InterPro" id="IPR041640">
    <property type="entry name" value="Tyrosinase_C"/>
</dbReference>
<dbReference type="PANTHER" id="PTHR11474">
    <property type="entry name" value="TYROSINASE FAMILY MEMBER"/>
    <property type="match status" value="1"/>
</dbReference>
<evidence type="ECO:0000259" key="11">
    <source>
        <dbReference type="PROSITE" id="PS00497"/>
    </source>
</evidence>
<dbReference type="Pfam" id="PF18132">
    <property type="entry name" value="Tyrosinase_C"/>
    <property type="match status" value="1"/>
</dbReference>
<keyword evidence="6" id="KW-0186">Copper</keyword>
<evidence type="ECO:0000256" key="1">
    <source>
        <dbReference type="ARBA" id="ARBA00001973"/>
    </source>
</evidence>
<gene>
    <name evidence="12" type="ORF">G7Z17_g592</name>
</gene>
<keyword evidence="5" id="KW-0560">Oxidoreductase</keyword>
<dbReference type="GO" id="GO:0046872">
    <property type="term" value="F:metal ion binding"/>
    <property type="evidence" value="ECO:0007669"/>
    <property type="project" value="UniProtKB-KW"/>
</dbReference>
<dbReference type="PRINTS" id="PR00092">
    <property type="entry name" value="TYROSINASE"/>
</dbReference>